<dbReference type="EMBL" id="PGOL01007391">
    <property type="protein sequence ID" value="PKI32741.1"/>
    <property type="molecule type" value="Genomic_DNA"/>
</dbReference>
<dbReference type="STRING" id="22663.A0A2I0HM66"/>
<dbReference type="OrthoDB" id="3973241at2759"/>
<comment type="caution">
    <text evidence="1">The sequence shown here is derived from an EMBL/GenBank/DDBJ whole genome shotgun (WGS) entry which is preliminary data.</text>
</comment>
<dbReference type="Proteomes" id="UP000233551">
    <property type="component" value="Unassembled WGS sequence"/>
</dbReference>
<dbReference type="AlphaFoldDB" id="A0A2I0HM66"/>
<dbReference type="GeneID" id="116195831"/>
<dbReference type="GO" id="GO:0007034">
    <property type="term" value="P:vacuolar transport"/>
    <property type="evidence" value="ECO:0007669"/>
    <property type="project" value="InterPro"/>
</dbReference>
<sequence>MMKRVFVTKKKEPLVAPNEEAFDRITKLCKKVDEKIRKLDAALISYREQIKKTQPGPAREAIKARAVPLLKQKRTYEGQLDMLRGRTLILDQVAFAANKIKDARQTSSKGQGLRQFSRSFMCPVTATCCLTPESSIAKTKSSSSL</sequence>
<evidence type="ECO:0000313" key="2">
    <source>
        <dbReference type="Proteomes" id="UP000233551"/>
    </source>
</evidence>
<keyword evidence="2" id="KW-1185">Reference proteome</keyword>
<name>A0A2I0HM66_PUNGR</name>
<evidence type="ECO:0000313" key="1">
    <source>
        <dbReference type="EMBL" id="PKI32741.1"/>
    </source>
</evidence>
<organism evidence="1 2">
    <name type="scientific">Punica granatum</name>
    <name type="common">Pomegranate</name>
    <dbReference type="NCBI Taxonomy" id="22663"/>
    <lineage>
        <taxon>Eukaryota</taxon>
        <taxon>Viridiplantae</taxon>
        <taxon>Streptophyta</taxon>
        <taxon>Embryophyta</taxon>
        <taxon>Tracheophyta</taxon>
        <taxon>Spermatophyta</taxon>
        <taxon>Magnoliopsida</taxon>
        <taxon>eudicotyledons</taxon>
        <taxon>Gunneridae</taxon>
        <taxon>Pentapetalae</taxon>
        <taxon>rosids</taxon>
        <taxon>malvids</taxon>
        <taxon>Myrtales</taxon>
        <taxon>Lythraceae</taxon>
        <taxon>Punica</taxon>
    </lineage>
</organism>
<reference evidence="1 2" key="1">
    <citation type="submission" date="2017-11" db="EMBL/GenBank/DDBJ databases">
        <title>De-novo sequencing of pomegranate (Punica granatum L.) genome.</title>
        <authorList>
            <person name="Akparov Z."/>
            <person name="Amiraslanov A."/>
            <person name="Hajiyeva S."/>
            <person name="Abbasov M."/>
            <person name="Kaur K."/>
            <person name="Hamwieh A."/>
            <person name="Solovyev V."/>
            <person name="Salamov A."/>
            <person name="Braich B."/>
            <person name="Kosarev P."/>
            <person name="Mahmoud A."/>
            <person name="Hajiyev E."/>
            <person name="Babayeva S."/>
            <person name="Izzatullayeva V."/>
            <person name="Mammadov A."/>
            <person name="Mammadov A."/>
            <person name="Sharifova S."/>
            <person name="Ojaghi J."/>
            <person name="Eynullazada K."/>
            <person name="Bayramov B."/>
            <person name="Abdulazimova A."/>
            <person name="Shahmuradov I."/>
        </authorList>
    </citation>
    <scope>NUCLEOTIDE SEQUENCE [LARGE SCALE GENOMIC DNA]</scope>
    <source>
        <strain evidence="2">cv. AG2017</strain>
        <tissue evidence="1">Leaf</tissue>
    </source>
</reference>
<dbReference type="Pfam" id="PF03357">
    <property type="entry name" value="Snf7"/>
    <property type="match status" value="1"/>
</dbReference>
<gene>
    <name evidence="1" type="ORF">CRG98_046869</name>
</gene>
<accession>A0A2I0HM66</accession>
<protein>
    <submittedName>
        <fullName evidence="1">Uncharacterized protein</fullName>
    </submittedName>
</protein>
<dbReference type="InterPro" id="IPR005024">
    <property type="entry name" value="Snf7_fam"/>
</dbReference>
<proteinExistence type="predicted"/>